<comment type="caution">
    <text evidence="1">The sequence shown here is derived from an EMBL/GenBank/DDBJ whole genome shotgun (WGS) entry which is preliminary data.</text>
</comment>
<dbReference type="InterPro" id="IPR052891">
    <property type="entry name" value="DNA-3mA_glycosylase"/>
</dbReference>
<dbReference type="InterPro" id="IPR005019">
    <property type="entry name" value="Adenine_glyco"/>
</dbReference>
<sequence length="223" mass="24912">MEHFNDIYQRACERHGGEAILKTLIASPLASDAELAAITDDRWLSSFTMSLFQSGFVWRVIRNKWPEFERAFFGFDPEKMLMLDESHFERLNNDTGIVRHAKKIAAVPANARMILDLGQPYGGFGAFVAQWPKEDMTGLWMMIKKHGQLLGGNIGPYGLRRLGVDTFAFTHDVSAYLRHHNIVGAGLGSKKGMQQAQAAFNEWHQQSGASLTEISKTIALSIG</sequence>
<dbReference type="PANTHER" id="PTHR30037">
    <property type="entry name" value="DNA-3-METHYLADENINE GLYCOSYLASE 1"/>
    <property type="match status" value="1"/>
</dbReference>
<proteinExistence type="predicted"/>
<evidence type="ECO:0000313" key="1">
    <source>
        <dbReference type="EMBL" id="MBO1518991.1"/>
    </source>
</evidence>
<dbReference type="RefSeq" id="WP_208004731.1">
    <property type="nucleotide sequence ID" value="NZ_JAGDFX010000004.1"/>
</dbReference>
<dbReference type="EMBL" id="JAGDFX010000004">
    <property type="protein sequence ID" value="MBO1518991.1"/>
    <property type="molecule type" value="Genomic_DNA"/>
</dbReference>
<dbReference type="Proteomes" id="UP000664882">
    <property type="component" value="Unassembled WGS sequence"/>
</dbReference>
<dbReference type="Gene3D" id="1.10.340.30">
    <property type="entry name" value="Hypothetical protein, domain 2"/>
    <property type="match status" value="1"/>
</dbReference>
<organism evidence="1 2">
    <name type="scientific">Oceanisphaera pacifica</name>
    <dbReference type="NCBI Taxonomy" id="2818389"/>
    <lineage>
        <taxon>Bacteria</taxon>
        <taxon>Pseudomonadati</taxon>
        <taxon>Pseudomonadota</taxon>
        <taxon>Gammaproteobacteria</taxon>
        <taxon>Aeromonadales</taxon>
        <taxon>Aeromonadaceae</taxon>
        <taxon>Oceanisphaera</taxon>
    </lineage>
</organism>
<dbReference type="PANTHER" id="PTHR30037:SF3">
    <property type="entry name" value="BLR0857 PROTEIN"/>
    <property type="match status" value="1"/>
</dbReference>
<protein>
    <submittedName>
        <fullName evidence="1">DNA-3-methyladenine glycosylase I</fullName>
    </submittedName>
</protein>
<keyword evidence="2" id="KW-1185">Reference proteome</keyword>
<evidence type="ECO:0000313" key="2">
    <source>
        <dbReference type="Proteomes" id="UP000664882"/>
    </source>
</evidence>
<reference evidence="1 2" key="1">
    <citation type="submission" date="2021-03" db="EMBL/GenBank/DDBJ databases">
        <title>Oceanisphaera sp. nov., isolated from the intestine.</title>
        <authorList>
            <person name="Zhao L.-H."/>
            <person name="Shi L.-F."/>
        </authorList>
    </citation>
    <scope>NUCLEOTIDE SEQUENCE [LARGE SCALE GENOMIC DNA]</scope>
    <source>
        <strain evidence="1 2">DM8</strain>
    </source>
</reference>
<gene>
    <name evidence="1" type="ORF">J3U76_04945</name>
</gene>
<dbReference type="SUPFAM" id="SSF48150">
    <property type="entry name" value="DNA-glycosylase"/>
    <property type="match status" value="1"/>
</dbReference>
<dbReference type="Pfam" id="PF03352">
    <property type="entry name" value="Adenine_glyco"/>
    <property type="match status" value="1"/>
</dbReference>
<accession>A0ABS3NEH6</accession>
<dbReference type="InterPro" id="IPR011257">
    <property type="entry name" value="DNA_glycosylase"/>
</dbReference>
<name>A0ABS3NEH6_9GAMM</name>